<evidence type="ECO:0000256" key="4">
    <source>
        <dbReference type="ARBA" id="ARBA00023136"/>
    </source>
</evidence>
<dbReference type="EMBL" id="JASBNA010000001">
    <property type="protein sequence ID" value="KAK7696230.1"/>
    <property type="molecule type" value="Genomic_DNA"/>
</dbReference>
<keyword evidence="5" id="KW-0812">Transmembrane</keyword>
<evidence type="ECO:0000256" key="2">
    <source>
        <dbReference type="ARBA" id="ARBA00022792"/>
    </source>
</evidence>
<proteinExistence type="predicted"/>
<keyword evidence="2" id="KW-0999">Mitochondrion inner membrane</keyword>
<accession>A0AAW0GY33</accession>
<name>A0AAW0GY33_9APHY</name>
<feature type="transmembrane region" description="Helical" evidence="5">
    <location>
        <begin position="43"/>
        <end position="64"/>
    </location>
</feature>
<dbReference type="GO" id="GO:0005743">
    <property type="term" value="C:mitochondrial inner membrane"/>
    <property type="evidence" value="ECO:0007669"/>
    <property type="project" value="UniProtKB-SubCell"/>
</dbReference>
<comment type="subcellular location">
    <subcellularLocation>
        <location evidence="1">Mitochondrion inner membrane</location>
    </subcellularLocation>
</comment>
<keyword evidence="4 5" id="KW-0472">Membrane</keyword>
<dbReference type="AlphaFoldDB" id="A0AAW0GY33"/>
<reference evidence="6 7" key="1">
    <citation type="submission" date="2022-09" db="EMBL/GenBank/DDBJ databases">
        <authorList>
            <person name="Palmer J.M."/>
        </authorList>
    </citation>
    <scope>NUCLEOTIDE SEQUENCE [LARGE SCALE GENOMIC DNA]</scope>
    <source>
        <strain evidence="6 7">DSM 7382</strain>
    </source>
</reference>
<dbReference type="Pfam" id="PF02238">
    <property type="entry name" value="COX7a"/>
    <property type="match status" value="1"/>
</dbReference>
<evidence type="ECO:0000313" key="6">
    <source>
        <dbReference type="EMBL" id="KAK7696230.1"/>
    </source>
</evidence>
<evidence type="ECO:0000256" key="3">
    <source>
        <dbReference type="ARBA" id="ARBA00023128"/>
    </source>
</evidence>
<gene>
    <name evidence="6" type="ORF">QCA50_000883</name>
</gene>
<evidence type="ECO:0000256" key="1">
    <source>
        <dbReference type="ARBA" id="ARBA00004273"/>
    </source>
</evidence>
<dbReference type="Proteomes" id="UP001385951">
    <property type="component" value="Unassembled WGS sequence"/>
</dbReference>
<comment type="caution">
    <text evidence="6">The sequence shown here is derived from an EMBL/GenBank/DDBJ whole genome shotgun (WGS) entry which is preliminary data.</text>
</comment>
<keyword evidence="7" id="KW-1185">Reference proteome</keyword>
<organism evidence="6 7">
    <name type="scientific">Cerrena zonata</name>
    <dbReference type="NCBI Taxonomy" id="2478898"/>
    <lineage>
        <taxon>Eukaryota</taxon>
        <taxon>Fungi</taxon>
        <taxon>Dikarya</taxon>
        <taxon>Basidiomycota</taxon>
        <taxon>Agaricomycotina</taxon>
        <taxon>Agaricomycetes</taxon>
        <taxon>Polyporales</taxon>
        <taxon>Cerrenaceae</taxon>
        <taxon>Cerrena</taxon>
    </lineage>
</organism>
<keyword evidence="3" id="KW-0496">Mitochondrion</keyword>
<dbReference type="InterPro" id="IPR039297">
    <property type="entry name" value="COX7a"/>
</dbReference>
<keyword evidence="5" id="KW-1133">Transmembrane helix</keyword>
<evidence type="ECO:0000256" key="5">
    <source>
        <dbReference type="SAM" id="Phobius"/>
    </source>
</evidence>
<evidence type="ECO:0000313" key="7">
    <source>
        <dbReference type="Proteomes" id="UP001385951"/>
    </source>
</evidence>
<protein>
    <submittedName>
        <fullName evidence="6">Uncharacterized protein</fullName>
    </submittedName>
</protein>
<sequence length="72" mass="7957">MLSGLVNKANRIPELQRQVQHNVAHGSPVYYAKPHGKLYVKSYYGFFAVGMAGVVFGSYTLIFGKPVRPGDE</sequence>